<dbReference type="Pfam" id="PF00692">
    <property type="entry name" value="dUTPase"/>
    <property type="match status" value="1"/>
</dbReference>
<evidence type="ECO:0000259" key="9">
    <source>
        <dbReference type="Pfam" id="PF00692"/>
    </source>
</evidence>
<feature type="domain" description="dUTPase-like" evidence="9">
    <location>
        <begin position="15"/>
        <end position="147"/>
    </location>
</feature>
<evidence type="ECO:0000313" key="11">
    <source>
        <dbReference type="Proteomes" id="UP000199423"/>
    </source>
</evidence>
<dbReference type="GO" id="GO:0000287">
    <property type="term" value="F:magnesium ion binding"/>
    <property type="evidence" value="ECO:0007669"/>
    <property type="project" value="UniProtKB-UniRule"/>
</dbReference>
<dbReference type="PANTHER" id="PTHR11241">
    <property type="entry name" value="DEOXYURIDINE 5'-TRIPHOSPHATE NUCLEOTIDOHYDROLASE"/>
    <property type="match status" value="1"/>
</dbReference>
<dbReference type="Gene3D" id="2.70.40.10">
    <property type="match status" value="1"/>
</dbReference>
<sequence length="176" mass="18601">MKVKVRRLEHAEGLPLPDYQTEHAAGFDLVAAVPDDVSVTIAPGARALIPTGLIFELPRGMEAQVRPRSGLAVKHGVTVLNSPGTIDADYRGEVAVILINHGTDPFVVARGERVAQMIVAPVARVKLREAKRLTATKRGAGGFGSTGISEAPSHDGTGRRKAVAKRSGKAQKKSKS</sequence>
<keyword evidence="3 7" id="KW-0378">Hydrolase</keyword>
<evidence type="ECO:0000256" key="4">
    <source>
        <dbReference type="ARBA" id="ARBA00022842"/>
    </source>
</evidence>
<dbReference type="AlphaFoldDB" id="A0A1I7NTK8"/>
<dbReference type="SUPFAM" id="SSF51283">
    <property type="entry name" value="dUTPase-like"/>
    <property type="match status" value="1"/>
</dbReference>
<gene>
    <name evidence="7" type="primary">dut</name>
    <name evidence="10" type="ORF">SAMN04488557_3432</name>
</gene>
<feature type="binding site" evidence="7">
    <location>
        <position position="81"/>
    </location>
    <ligand>
        <name>substrate</name>
    </ligand>
</feature>
<evidence type="ECO:0000256" key="6">
    <source>
        <dbReference type="ARBA" id="ARBA00047686"/>
    </source>
</evidence>
<evidence type="ECO:0000256" key="7">
    <source>
        <dbReference type="HAMAP-Rule" id="MF_00116"/>
    </source>
</evidence>
<dbReference type="HAMAP" id="MF_00116">
    <property type="entry name" value="dUTPase_bact"/>
    <property type="match status" value="1"/>
</dbReference>
<feature type="region of interest" description="Disordered" evidence="8">
    <location>
        <begin position="138"/>
        <end position="176"/>
    </location>
</feature>
<dbReference type="InterPro" id="IPR033704">
    <property type="entry name" value="dUTPase_trimeric"/>
</dbReference>
<dbReference type="EC" id="3.6.1.23" evidence="7"/>
<dbReference type="InterPro" id="IPR036157">
    <property type="entry name" value="dUTPase-like_sf"/>
</dbReference>
<keyword evidence="2 7" id="KW-0479">Metal-binding</keyword>
<comment type="pathway">
    <text evidence="7">Pyrimidine metabolism; dUMP biosynthesis; dUMP from dCTP (dUTP route): step 2/2.</text>
</comment>
<dbReference type="NCBIfam" id="TIGR00576">
    <property type="entry name" value="dut"/>
    <property type="match status" value="1"/>
</dbReference>
<reference evidence="11" key="1">
    <citation type="submission" date="2016-10" db="EMBL/GenBank/DDBJ databases">
        <authorList>
            <person name="Varghese N."/>
            <person name="Submissions S."/>
        </authorList>
    </citation>
    <scope>NUCLEOTIDE SEQUENCE [LARGE SCALE GENOMIC DNA]</scope>
    <source>
        <strain evidence="11">DSM 1565</strain>
    </source>
</reference>
<feature type="binding site" evidence="7">
    <location>
        <begin position="85"/>
        <end position="87"/>
    </location>
    <ligand>
        <name>substrate</name>
    </ligand>
</feature>
<dbReference type="GO" id="GO:0046081">
    <property type="term" value="P:dUTP catabolic process"/>
    <property type="evidence" value="ECO:0007669"/>
    <property type="project" value="InterPro"/>
</dbReference>
<dbReference type="InterPro" id="IPR029054">
    <property type="entry name" value="dUTPase-like"/>
</dbReference>
<comment type="catalytic activity">
    <reaction evidence="6 7">
        <text>dUTP + H2O = dUMP + diphosphate + H(+)</text>
        <dbReference type="Rhea" id="RHEA:10248"/>
        <dbReference type="ChEBI" id="CHEBI:15377"/>
        <dbReference type="ChEBI" id="CHEBI:15378"/>
        <dbReference type="ChEBI" id="CHEBI:33019"/>
        <dbReference type="ChEBI" id="CHEBI:61555"/>
        <dbReference type="ChEBI" id="CHEBI:246422"/>
        <dbReference type="EC" id="3.6.1.23"/>
    </reaction>
</comment>
<keyword evidence="5 7" id="KW-0546">Nucleotide metabolism</keyword>
<evidence type="ECO:0000256" key="8">
    <source>
        <dbReference type="SAM" id="MobiDB-lite"/>
    </source>
</evidence>
<dbReference type="EMBL" id="FPCH01000003">
    <property type="protein sequence ID" value="SFV37973.1"/>
    <property type="molecule type" value="Genomic_DNA"/>
</dbReference>
<evidence type="ECO:0000256" key="1">
    <source>
        <dbReference type="ARBA" id="ARBA00006581"/>
    </source>
</evidence>
<dbReference type="Proteomes" id="UP000199423">
    <property type="component" value="Unassembled WGS sequence"/>
</dbReference>
<feature type="binding site" evidence="7">
    <location>
        <begin position="68"/>
        <end position="70"/>
    </location>
    <ligand>
        <name>substrate</name>
    </ligand>
</feature>
<comment type="cofactor">
    <cofactor evidence="7">
        <name>Mg(2+)</name>
        <dbReference type="ChEBI" id="CHEBI:18420"/>
    </cofactor>
</comment>
<accession>A0A1I7NTK8</accession>
<feature type="compositionally biased region" description="Basic residues" evidence="8">
    <location>
        <begin position="159"/>
        <end position="176"/>
    </location>
</feature>
<dbReference type="NCBIfam" id="NF001862">
    <property type="entry name" value="PRK00601.1"/>
    <property type="match status" value="1"/>
</dbReference>
<evidence type="ECO:0000256" key="2">
    <source>
        <dbReference type="ARBA" id="ARBA00022723"/>
    </source>
</evidence>
<proteinExistence type="inferred from homology"/>
<dbReference type="FunFam" id="2.70.40.10:FF:000002">
    <property type="entry name" value="dUTP diphosphatase"/>
    <property type="match status" value="1"/>
</dbReference>
<evidence type="ECO:0000313" key="10">
    <source>
        <dbReference type="EMBL" id="SFV37973.1"/>
    </source>
</evidence>
<dbReference type="UniPathway" id="UPA00610">
    <property type="reaction ID" value="UER00666"/>
</dbReference>
<dbReference type="InterPro" id="IPR008181">
    <property type="entry name" value="dUTPase"/>
</dbReference>
<protein>
    <recommendedName>
        <fullName evidence="7">Deoxyuridine 5'-triphosphate nucleotidohydrolase</fullName>
        <shortName evidence="7">dUTPase</shortName>
        <ecNumber evidence="7">3.6.1.23</ecNumber>
    </recommendedName>
    <alternativeName>
        <fullName evidence="7">dUTP pyrophosphatase</fullName>
    </alternativeName>
</protein>
<dbReference type="PANTHER" id="PTHR11241:SF0">
    <property type="entry name" value="DEOXYURIDINE 5'-TRIPHOSPHATE NUCLEOTIDOHYDROLASE"/>
    <property type="match status" value="1"/>
</dbReference>
<comment type="caution">
    <text evidence="7">Lacks conserved residue(s) required for the propagation of feature annotation.</text>
</comment>
<dbReference type="OrthoDB" id="9809956at2"/>
<evidence type="ECO:0000256" key="5">
    <source>
        <dbReference type="ARBA" id="ARBA00023080"/>
    </source>
</evidence>
<keyword evidence="4 7" id="KW-0460">Magnesium</keyword>
<comment type="similarity">
    <text evidence="1 7">Belongs to the dUTPase family.</text>
</comment>
<keyword evidence="11" id="KW-1185">Reference proteome</keyword>
<dbReference type="CDD" id="cd07557">
    <property type="entry name" value="trimeric_dUTPase"/>
    <property type="match status" value="1"/>
</dbReference>
<comment type="function">
    <text evidence="7">This enzyme is involved in nucleotide metabolism: it produces dUMP, the immediate precursor of thymidine nucleotides and it decreases the intracellular concentration of dUTP so that uracil cannot be incorporated into DNA.</text>
</comment>
<evidence type="ECO:0000256" key="3">
    <source>
        <dbReference type="ARBA" id="ARBA00022801"/>
    </source>
</evidence>
<organism evidence="10 11">
    <name type="scientific">Hyphomicrobium facile</name>
    <dbReference type="NCBI Taxonomy" id="51670"/>
    <lineage>
        <taxon>Bacteria</taxon>
        <taxon>Pseudomonadati</taxon>
        <taxon>Pseudomonadota</taxon>
        <taxon>Alphaproteobacteria</taxon>
        <taxon>Hyphomicrobiales</taxon>
        <taxon>Hyphomicrobiaceae</taxon>
        <taxon>Hyphomicrobium</taxon>
    </lineage>
</organism>
<dbReference type="STRING" id="51670.SAMN04488557_3432"/>
<name>A0A1I7NTK8_9HYPH</name>
<dbReference type="GO" id="GO:0004170">
    <property type="term" value="F:dUTP diphosphatase activity"/>
    <property type="evidence" value="ECO:0007669"/>
    <property type="project" value="UniProtKB-UniRule"/>
</dbReference>
<dbReference type="GO" id="GO:0006226">
    <property type="term" value="P:dUMP biosynthetic process"/>
    <property type="evidence" value="ECO:0007669"/>
    <property type="project" value="UniProtKB-UniRule"/>
</dbReference>